<dbReference type="InterPro" id="IPR004682">
    <property type="entry name" value="TRAP_DctP"/>
</dbReference>
<keyword evidence="3" id="KW-0732">Signal</keyword>
<name>A0A1I2BKV3_9BACI</name>
<gene>
    <name evidence="4" type="ORF">SAMN05192532_102368</name>
</gene>
<accession>A0A1I2BKV3</accession>
<sequence length="367" mass="39911">MFPALEGPVPTTLRGNITMKWRTTLLTGTLSALLLAGCGGGGDNGGENGGGADADGGGSGEEFTIGVTYTTPESGATHIGMERFKELAEENSDGQVTVELYPNGQLYASERGAIEAVQAGNIEMTVTASAPVAGFNKNFAVLDLPFLFPDHETAYEALDGEFGQSLLDELPESGLRGLAYGETGMRQMTNSSHPIESPEDLEGLKIRTMENDVHINTFNTYGADASPFAFGELYSALQQNVYDAMENPINLIHQMNFFEVQDYLTISNHAYTATVAFMNDDFYTSMPEELQEVVSDAAKEAQDHQREVAQQQDEEGLEVVQDHMEINELTPEQKQAFIDAAEPVYESLAQEIGEDLVNEARSFNETE</sequence>
<keyword evidence="4" id="KW-0675">Receptor</keyword>
<dbReference type="NCBIfam" id="NF037995">
    <property type="entry name" value="TRAP_S1"/>
    <property type="match status" value="1"/>
</dbReference>
<evidence type="ECO:0000256" key="2">
    <source>
        <dbReference type="ARBA" id="ARBA00022448"/>
    </source>
</evidence>
<dbReference type="STRING" id="930128.SAMN05192532_102368"/>
<dbReference type="InterPro" id="IPR018389">
    <property type="entry name" value="DctP_fam"/>
</dbReference>
<dbReference type="Pfam" id="PF03480">
    <property type="entry name" value="DctP"/>
    <property type="match status" value="1"/>
</dbReference>
<comment type="similarity">
    <text evidence="1">Belongs to the bacterial solute-binding protein 7 family.</text>
</comment>
<dbReference type="EMBL" id="FONT01000002">
    <property type="protein sequence ID" value="SFE56811.1"/>
    <property type="molecule type" value="Genomic_DNA"/>
</dbReference>
<dbReference type="PANTHER" id="PTHR33376">
    <property type="match status" value="1"/>
</dbReference>
<reference evidence="4 5" key="1">
    <citation type="submission" date="2016-10" db="EMBL/GenBank/DDBJ databases">
        <authorList>
            <person name="de Groot N.N."/>
        </authorList>
    </citation>
    <scope>NUCLEOTIDE SEQUENCE [LARGE SCALE GENOMIC DNA]</scope>
    <source>
        <strain evidence="4 5">DSM 23995</strain>
    </source>
</reference>
<protein>
    <submittedName>
        <fullName evidence="4">Tripartite ATP-independent transporter solute receptor, DctP family</fullName>
    </submittedName>
</protein>
<keyword evidence="5" id="KW-1185">Reference proteome</keyword>
<evidence type="ECO:0000256" key="1">
    <source>
        <dbReference type="ARBA" id="ARBA00009023"/>
    </source>
</evidence>
<dbReference type="InterPro" id="IPR038404">
    <property type="entry name" value="TRAP_DctP_sf"/>
</dbReference>
<proteinExistence type="inferred from homology"/>
<dbReference type="Gene3D" id="3.40.190.170">
    <property type="entry name" value="Bacterial extracellular solute-binding protein, family 7"/>
    <property type="match status" value="1"/>
</dbReference>
<dbReference type="AlphaFoldDB" id="A0A1I2BKV3"/>
<evidence type="ECO:0000256" key="3">
    <source>
        <dbReference type="ARBA" id="ARBA00022729"/>
    </source>
</evidence>
<evidence type="ECO:0000313" key="4">
    <source>
        <dbReference type="EMBL" id="SFE56811.1"/>
    </source>
</evidence>
<dbReference type="NCBIfam" id="TIGR00787">
    <property type="entry name" value="dctP"/>
    <property type="match status" value="1"/>
</dbReference>
<dbReference type="GO" id="GO:0030288">
    <property type="term" value="C:outer membrane-bounded periplasmic space"/>
    <property type="evidence" value="ECO:0007669"/>
    <property type="project" value="InterPro"/>
</dbReference>
<dbReference type="GO" id="GO:0055085">
    <property type="term" value="P:transmembrane transport"/>
    <property type="evidence" value="ECO:0007669"/>
    <property type="project" value="InterPro"/>
</dbReference>
<dbReference type="PIRSF" id="PIRSF006470">
    <property type="entry name" value="DctB"/>
    <property type="match status" value="1"/>
</dbReference>
<evidence type="ECO:0000313" key="5">
    <source>
        <dbReference type="Proteomes" id="UP000199516"/>
    </source>
</evidence>
<dbReference type="PANTHER" id="PTHR33376:SF7">
    <property type="entry name" value="C4-DICARBOXYLATE-BINDING PROTEIN DCTB"/>
    <property type="match status" value="1"/>
</dbReference>
<dbReference type="Proteomes" id="UP000199516">
    <property type="component" value="Unassembled WGS sequence"/>
</dbReference>
<organism evidence="4 5">
    <name type="scientific">Alteribacillus iranensis</name>
    <dbReference type="NCBI Taxonomy" id="930128"/>
    <lineage>
        <taxon>Bacteria</taxon>
        <taxon>Bacillati</taxon>
        <taxon>Bacillota</taxon>
        <taxon>Bacilli</taxon>
        <taxon>Bacillales</taxon>
        <taxon>Bacillaceae</taxon>
        <taxon>Alteribacillus</taxon>
    </lineage>
</organism>
<keyword evidence="2" id="KW-0813">Transport</keyword>